<evidence type="ECO:0000259" key="5">
    <source>
        <dbReference type="PROSITE" id="PS50011"/>
    </source>
</evidence>
<evidence type="ECO:0000256" key="2">
    <source>
        <dbReference type="ARBA" id="ARBA00022840"/>
    </source>
</evidence>
<dbReference type="InterPro" id="IPR017441">
    <property type="entry name" value="Protein_kinase_ATP_BS"/>
</dbReference>
<accession>A0ABY7KQR9</accession>
<feature type="compositionally biased region" description="Low complexity" evidence="4">
    <location>
        <begin position="318"/>
        <end position="330"/>
    </location>
</feature>
<proteinExistence type="predicted"/>
<dbReference type="Pfam" id="PF13360">
    <property type="entry name" value="PQQ_2"/>
    <property type="match status" value="2"/>
</dbReference>
<dbReference type="EMBL" id="CP114413">
    <property type="protein sequence ID" value="WAZ26908.1"/>
    <property type="molecule type" value="Genomic_DNA"/>
</dbReference>
<feature type="compositionally biased region" description="Pro residues" evidence="4">
    <location>
        <begin position="331"/>
        <end position="349"/>
    </location>
</feature>
<feature type="binding site" evidence="3">
    <location>
        <position position="49"/>
    </location>
    <ligand>
        <name>ATP</name>
        <dbReference type="ChEBI" id="CHEBI:30616"/>
    </ligand>
</feature>
<name>A0ABY7KQR9_9ACTN</name>
<dbReference type="InterPro" id="IPR011009">
    <property type="entry name" value="Kinase-like_dom_sf"/>
</dbReference>
<organism evidence="6 7">
    <name type="scientific">Streptomyces cinnabarinus</name>
    <dbReference type="NCBI Taxonomy" id="67287"/>
    <lineage>
        <taxon>Bacteria</taxon>
        <taxon>Bacillati</taxon>
        <taxon>Actinomycetota</taxon>
        <taxon>Actinomycetes</taxon>
        <taxon>Kitasatosporales</taxon>
        <taxon>Streptomycetaceae</taxon>
        <taxon>Streptomyces</taxon>
    </lineage>
</organism>
<dbReference type="InterPro" id="IPR011047">
    <property type="entry name" value="Quinoprotein_ADH-like_sf"/>
</dbReference>
<dbReference type="Proteomes" id="UP001164439">
    <property type="component" value="Chromosome"/>
</dbReference>
<dbReference type="SMART" id="SM00220">
    <property type="entry name" value="S_TKc"/>
    <property type="match status" value="1"/>
</dbReference>
<evidence type="ECO:0000256" key="1">
    <source>
        <dbReference type="ARBA" id="ARBA00022741"/>
    </source>
</evidence>
<feature type="domain" description="Protein kinase" evidence="5">
    <location>
        <begin position="21"/>
        <end position="271"/>
    </location>
</feature>
<gene>
    <name evidence="6" type="ORF">STRCI_008581</name>
</gene>
<keyword evidence="2 3" id="KW-0067">ATP-binding</keyword>
<dbReference type="PROSITE" id="PS50011">
    <property type="entry name" value="PROTEIN_KINASE_DOM"/>
    <property type="match status" value="1"/>
</dbReference>
<dbReference type="PROSITE" id="PS00107">
    <property type="entry name" value="PROTEIN_KINASE_ATP"/>
    <property type="match status" value="1"/>
</dbReference>
<dbReference type="InterPro" id="IPR000719">
    <property type="entry name" value="Prot_kinase_dom"/>
</dbReference>
<dbReference type="PROSITE" id="PS00108">
    <property type="entry name" value="PROTEIN_KINASE_ST"/>
    <property type="match status" value="1"/>
</dbReference>
<dbReference type="InterPro" id="IPR015943">
    <property type="entry name" value="WD40/YVTN_repeat-like_dom_sf"/>
</dbReference>
<evidence type="ECO:0000256" key="3">
    <source>
        <dbReference type="PROSITE-ProRule" id="PRU10141"/>
    </source>
</evidence>
<reference evidence="6" key="1">
    <citation type="submission" date="2022-12" db="EMBL/GenBank/DDBJ databases">
        <authorList>
            <person name="Ruckert C."/>
            <person name="Busche T."/>
            <person name="Kalinowski J."/>
            <person name="Wittmann C."/>
        </authorList>
    </citation>
    <scope>NUCLEOTIDE SEQUENCE</scope>
    <source>
        <strain evidence="6">DSM 40467</strain>
    </source>
</reference>
<evidence type="ECO:0000313" key="6">
    <source>
        <dbReference type="EMBL" id="WAZ26908.1"/>
    </source>
</evidence>
<dbReference type="SMART" id="SM00564">
    <property type="entry name" value="PQQ"/>
    <property type="match status" value="7"/>
</dbReference>
<dbReference type="PANTHER" id="PTHR34512:SF30">
    <property type="entry name" value="OUTER MEMBRANE PROTEIN ASSEMBLY FACTOR BAMB"/>
    <property type="match status" value="1"/>
</dbReference>
<dbReference type="SUPFAM" id="SSF50998">
    <property type="entry name" value="Quinoprotein alcohol dehydrogenase-like"/>
    <property type="match status" value="2"/>
</dbReference>
<dbReference type="InterPro" id="IPR002372">
    <property type="entry name" value="PQQ_rpt_dom"/>
</dbReference>
<dbReference type="Pfam" id="PF00069">
    <property type="entry name" value="Pkinase"/>
    <property type="match status" value="1"/>
</dbReference>
<dbReference type="SUPFAM" id="SSF56112">
    <property type="entry name" value="Protein kinase-like (PK-like)"/>
    <property type="match status" value="1"/>
</dbReference>
<dbReference type="RefSeq" id="WP_269664394.1">
    <property type="nucleotide sequence ID" value="NZ_CP114413.1"/>
</dbReference>
<dbReference type="Gene3D" id="3.30.200.20">
    <property type="entry name" value="Phosphorylase Kinase, domain 1"/>
    <property type="match status" value="1"/>
</dbReference>
<feature type="region of interest" description="Disordered" evidence="4">
    <location>
        <begin position="306"/>
        <end position="453"/>
    </location>
</feature>
<keyword evidence="7" id="KW-1185">Reference proteome</keyword>
<dbReference type="PANTHER" id="PTHR34512">
    <property type="entry name" value="CELL SURFACE PROTEIN"/>
    <property type="match status" value="1"/>
</dbReference>
<dbReference type="Gene3D" id="2.130.10.10">
    <property type="entry name" value="YVTN repeat-like/Quinoprotein amine dehydrogenase"/>
    <property type="match status" value="3"/>
</dbReference>
<dbReference type="Gene3D" id="1.10.510.10">
    <property type="entry name" value="Transferase(Phosphotransferase) domain 1"/>
    <property type="match status" value="1"/>
</dbReference>
<evidence type="ECO:0000313" key="7">
    <source>
        <dbReference type="Proteomes" id="UP001164439"/>
    </source>
</evidence>
<dbReference type="InterPro" id="IPR008271">
    <property type="entry name" value="Ser/Thr_kinase_AS"/>
</dbReference>
<dbReference type="InterPro" id="IPR018391">
    <property type="entry name" value="PQQ_b-propeller_rpt"/>
</dbReference>
<sequence>MGWWQCSESLEPEDPRQVGRYRIVARLGVGGMGQVYLARSPGGYAFAVKVVRPDLARDGDFRRRFAREVSAARRVNGAFTAGVVDADPTGSPAWLATVYVPGLSLGEAIAYYGPWPARPVLALGAGLAEALEAIHAAGVVHRDLKPSNILLAADGPKVIDFGISLADEASALTQTGMTIGTPGFMSPEQLTGQLVGPASDVFALGAVLAYTATGTGPFGIGAAHALYYRAVHEPPNLAPLPPELRQVVAACLAKQPGQRPTVTALLGELTTAGGAGREPTAALAQLTGRDWMPGHIARLVREHASIPLPHTPPPARQTPPTAAQPDTTGPSPAPSGPSSLPPAEPPHPAQPASTGTAPESAVHQAHAQTAQRPPTAPSVTRPGGSTPAQQPAHSTQHPPHRHSPSPQTGPPPSEEGPLGGAARTAHSQRFKPGGPGDDEATAQPFTRPVHRSGISRRQALLGLAGTTATALGLATWTLLDDSSGGDAGKLLWKFPAGVVQSSFSPVVANGMVYIGNYDNNLYAVDTRTGQQRWKFSNGVTRDSGVKENVTETGSASSPCLADGLLYFGSWDYNLYAVDASTGKQRWKFLTSRDMDSSPCVVDGVVYIGNYDSNLYAVDADTGELRWKFPTDGGIFSSPVVADGLVYVGSRDKNLYALDADTGELRWKFPTDGWVESSPFRAYGMVYVGSTEDELHAVDTDTGQERWRFPVPQYLFPSSPVAADGAVYVGSNDKNLYALDASTGKQRWKFRTDGMVGSSPAVGNGVVYVGSDDKHLYAVDASTGKQRWKFRTDGTIESSPVVADGVVYFRSDDGNLYAVKT</sequence>
<evidence type="ECO:0000256" key="4">
    <source>
        <dbReference type="SAM" id="MobiDB-lite"/>
    </source>
</evidence>
<protein>
    <submittedName>
        <fullName evidence="6">PQQ-binding-like beta-propeller repeat protein</fullName>
    </submittedName>
</protein>
<keyword evidence="1 3" id="KW-0547">Nucleotide-binding</keyword>
<dbReference type="CDD" id="cd14014">
    <property type="entry name" value="STKc_PknB_like"/>
    <property type="match status" value="1"/>
</dbReference>